<protein>
    <submittedName>
        <fullName evidence="1">Uncharacterized protein</fullName>
    </submittedName>
</protein>
<evidence type="ECO:0000313" key="2">
    <source>
        <dbReference type="Proteomes" id="UP001183585"/>
    </source>
</evidence>
<proteinExistence type="predicted"/>
<name>A0ABU2CWH3_9MICO</name>
<organism evidence="1 2">
    <name type="scientific">Promicromonospora iranensis</name>
    <dbReference type="NCBI Taxonomy" id="1105144"/>
    <lineage>
        <taxon>Bacteria</taxon>
        <taxon>Bacillati</taxon>
        <taxon>Actinomycetota</taxon>
        <taxon>Actinomycetes</taxon>
        <taxon>Micrococcales</taxon>
        <taxon>Promicromonosporaceae</taxon>
        <taxon>Promicromonospora</taxon>
    </lineage>
</organism>
<evidence type="ECO:0000313" key="1">
    <source>
        <dbReference type="EMBL" id="MDR7385633.1"/>
    </source>
</evidence>
<gene>
    <name evidence="1" type="ORF">J2S48_005148</name>
</gene>
<accession>A0ABU2CWH3</accession>
<sequence>MSFAQWIRDGEERSLADIERTVLAELHGLAGGDAA</sequence>
<comment type="caution">
    <text evidence="1">The sequence shown here is derived from an EMBL/GenBank/DDBJ whole genome shotgun (WGS) entry which is preliminary data.</text>
</comment>
<keyword evidence="2" id="KW-1185">Reference proteome</keyword>
<dbReference type="EMBL" id="JAVDYE010000001">
    <property type="protein sequence ID" value="MDR7385633.1"/>
    <property type="molecule type" value="Genomic_DNA"/>
</dbReference>
<dbReference type="Proteomes" id="UP001183585">
    <property type="component" value="Unassembled WGS sequence"/>
</dbReference>
<reference evidence="1 2" key="1">
    <citation type="submission" date="2023-07" db="EMBL/GenBank/DDBJ databases">
        <title>Sequencing the genomes of 1000 actinobacteria strains.</title>
        <authorList>
            <person name="Klenk H.-P."/>
        </authorList>
    </citation>
    <scope>NUCLEOTIDE SEQUENCE [LARGE SCALE GENOMIC DNA]</scope>
    <source>
        <strain evidence="1 2">DSM 45554</strain>
    </source>
</reference>